<dbReference type="Proteomes" id="UP000060778">
    <property type="component" value="Chromosome"/>
</dbReference>
<dbReference type="InterPro" id="IPR027419">
    <property type="entry name" value="CRISPR-assoc_Csx1_C"/>
</dbReference>
<evidence type="ECO:0000313" key="1">
    <source>
        <dbReference type="EMBL" id="ALU12471.1"/>
    </source>
</evidence>
<dbReference type="SUPFAM" id="SSF160980">
    <property type="entry name" value="SSO1389-like"/>
    <property type="match status" value="1"/>
</dbReference>
<dbReference type="KEGG" id="iis:EYM_04155"/>
<dbReference type="Gene3D" id="1.10.3740.10">
    <property type="entry name" value="SSO1389-like domains"/>
    <property type="match status" value="1"/>
</dbReference>
<keyword evidence="2" id="KW-1185">Reference proteome</keyword>
<dbReference type="EMBL" id="CP006867">
    <property type="protein sequence ID" value="ALU12471.1"/>
    <property type="molecule type" value="Genomic_DNA"/>
</dbReference>
<protein>
    <submittedName>
        <fullName evidence="1">Uncharacterized protein</fullName>
    </submittedName>
</protein>
<reference evidence="1 2" key="1">
    <citation type="submission" date="2013-11" db="EMBL/GenBank/DDBJ databases">
        <title>Comparative genomics of Ignicoccus.</title>
        <authorList>
            <person name="Podar M."/>
        </authorList>
    </citation>
    <scope>NUCLEOTIDE SEQUENCE [LARGE SCALE GENOMIC DNA]</scope>
    <source>
        <strain evidence="1 2">DSM 13165</strain>
    </source>
</reference>
<name>A0A0U3FRJ0_9CREN</name>
<dbReference type="AlphaFoldDB" id="A0A0U3FRJ0"/>
<proteinExistence type="predicted"/>
<evidence type="ECO:0000313" key="2">
    <source>
        <dbReference type="Proteomes" id="UP000060778"/>
    </source>
</evidence>
<sequence length="314" mass="35955">MAKLYSMTLQREVKVVFYNSNPLPFPFPKSEIPRIPIHKTDEVLISPREAAEDVALELNRKGESPKSILKLDSRFFEGGEASEYHRVLDSAFKVNANLLRKYSIASARVFAYSMALAGAYIARNLLSFNYDYLKGAKHLADTLFNGLISKTLINRSSKRIELPMRVKGKELVALLKAFALSYYILKKYESELGTQRLAEVEGEGLSLNEMELMSPHLSSFYKSVLESEINDYERKCVNENKGCDIVIDKGRWSNEECNISSPNPRHMKAHIGLEKNLVESRIDNGILRIRYRKLEGKYSKCWKKILDELSKPQF</sequence>
<organism evidence="1 2">
    <name type="scientific">Ignicoccus islandicus DSM 13165</name>
    <dbReference type="NCBI Taxonomy" id="940295"/>
    <lineage>
        <taxon>Archaea</taxon>
        <taxon>Thermoproteota</taxon>
        <taxon>Thermoprotei</taxon>
        <taxon>Desulfurococcales</taxon>
        <taxon>Desulfurococcaceae</taxon>
        <taxon>Ignicoccus</taxon>
    </lineage>
</organism>
<gene>
    <name evidence="1" type="ORF">EYM_04155</name>
</gene>
<accession>A0A0U3FRJ0</accession>